<dbReference type="GO" id="GO:0003735">
    <property type="term" value="F:structural constituent of ribosome"/>
    <property type="evidence" value="ECO:0007669"/>
    <property type="project" value="InterPro"/>
</dbReference>
<sequence>MEALCSADGSRRRQSVTQLQPGRRACGSAVATSDKLWAVQARVGSVARLHTSPPVHEIRKMARLRVVDNSALGKSAMLEGRPPKCIHIYNKKSIGVTGKKIYCISFVMNGSHILLMYRESTSTF</sequence>
<name>A0A5B7GZI7_PORTR</name>
<dbReference type="InterPro" id="IPR036853">
    <property type="entry name" value="Ribosomal_uL14_sf"/>
</dbReference>
<dbReference type="AlphaFoldDB" id="A0A5B7GZI7"/>
<organism evidence="1 2">
    <name type="scientific">Portunus trituberculatus</name>
    <name type="common">Swimming crab</name>
    <name type="synonym">Neptunus trituberculatus</name>
    <dbReference type="NCBI Taxonomy" id="210409"/>
    <lineage>
        <taxon>Eukaryota</taxon>
        <taxon>Metazoa</taxon>
        <taxon>Ecdysozoa</taxon>
        <taxon>Arthropoda</taxon>
        <taxon>Crustacea</taxon>
        <taxon>Multicrustacea</taxon>
        <taxon>Malacostraca</taxon>
        <taxon>Eumalacostraca</taxon>
        <taxon>Eucarida</taxon>
        <taxon>Decapoda</taxon>
        <taxon>Pleocyemata</taxon>
        <taxon>Brachyura</taxon>
        <taxon>Eubrachyura</taxon>
        <taxon>Portunoidea</taxon>
        <taxon>Portunidae</taxon>
        <taxon>Portuninae</taxon>
        <taxon>Portunus</taxon>
    </lineage>
</organism>
<dbReference type="GO" id="GO:0005840">
    <property type="term" value="C:ribosome"/>
    <property type="evidence" value="ECO:0007669"/>
    <property type="project" value="UniProtKB-KW"/>
</dbReference>
<dbReference type="GO" id="GO:0005739">
    <property type="term" value="C:mitochondrion"/>
    <property type="evidence" value="ECO:0007669"/>
    <property type="project" value="TreeGrafter"/>
</dbReference>
<dbReference type="GO" id="GO:0006412">
    <property type="term" value="P:translation"/>
    <property type="evidence" value="ECO:0007669"/>
    <property type="project" value="InterPro"/>
</dbReference>
<dbReference type="EMBL" id="VSRR010023370">
    <property type="protein sequence ID" value="MPC65430.1"/>
    <property type="molecule type" value="Genomic_DNA"/>
</dbReference>
<protein>
    <submittedName>
        <fullName evidence="1">39S ribosomal protein L14, mitochondrial</fullName>
    </submittedName>
</protein>
<dbReference type="PANTHER" id="PTHR21037">
    <property type="entry name" value="39S RIBOSOMAL PROTEIN L14, MITOCHONDRIAL"/>
    <property type="match status" value="1"/>
</dbReference>
<keyword evidence="1" id="KW-0687">Ribonucleoprotein</keyword>
<keyword evidence="2" id="KW-1185">Reference proteome</keyword>
<gene>
    <name evidence="1" type="primary">Mrpl14_0</name>
    <name evidence="1" type="ORF">E2C01_059564</name>
</gene>
<keyword evidence="1" id="KW-0689">Ribosomal protein</keyword>
<comment type="caution">
    <text evidence="1">The sequence shown here is derived from an EMBL/GenBank/DDBJ whole genome shotgun (WGS) entry which is preliminary data.</text>
</comment>
<dbReference type="Gene3D" id="2.40.150.20">
    <property type="entry name" value="Ribosomal protein L14"/>
    <property type="match status" value="1"/>
</dbReference>
<dbReference type="Proteomes" id="UP000324222">
    <property type="component" value="Unassembled WGS sequence"/>
</dbReference>
<reference evidence="1 2" key="1">
    <citation type="submission" date="2019-05" db="EMBL/GenBank/DDBJ databases">
        <title>Another draft genome of Portunus trituberculatus and its Hox gene families provides insights of decapod evolution.</title>
        <authorList>
            <person name="Jeong J.-H."/>
            <person name="Song I."/>
            <person name="Kim S."/>
            <person name="Choi T."/>
            <person name="Kim D."/>
            <person name="Ryu S."/>
            <person name="Kim W."/>
        </authorList>
    </citation>
    <scope>NUCLEOTIDE SEQUENCE [LARGE SCALE GENOMIC DNA]</scope>
    <source>
        <tissue evidence="1">Muscle</tissue>
    </source>
</reference>
<proteinExistence type="predicted"/>
<accession>A0A5B7GZI7</accession>
<dbReference type="OrthoDB" id="274765at2759"/>
<dbReference type="PANTHER" id="PTHR21037:SF3">
    <property type="entry name" value="LARGE RIBOSOMAL SUBUNIT PROTEIN UL14M"/>
    <property type="match status" value="1"/>
</dbReference>
<evidence type="ECO:0000313" key="2">
    <source>
        <dbReference type="Proteomes" id="UP000324222"/>
    </source>
</evidence>
<evidence type="ECO:0000313" key="1">
    <source>
        <dbReference type="EMBL" id="MPC65430.1"/>
    </source>
</evidence>